<evidence type="ECO:0000259" key="10">
    <source>
        <dbReference type="Pfam" id="PF21082"/>
    </source>
</evidence>
<evidence type="ECO:0000256" key="6">
    <source>
        <dbReference type="ARBA" id="ARBA00023136"/>
    </source>
</evidence>
<evidence type="ECO:0000256" key="2">
    <source>
        <dbReference type="ARBA" id="ARBA00008017"/>
    </source>
</evidence>
<dbReference type="Pfam" id="PF00924">
    <property type="entry name" value="MS_channel_2nd"/>
    <property type="match status" value="1"/>
</dbReference>
<dbReference type="Gene3D" id="2.30.30.60">
    <property type="match status" value="1"/>
</dbReference>
<dbReference type="Gene3D" id="1.10.287.1260">
    <property type="match status" value="1"/>
</dbReference>
<evidence type="ECO:0000313" key="11">
    <source>
        <dbReference type="EMBL" id="KKM18394.1"/>
    </source>
</evidence>
<keyword evidence="3" id="KW-1003">Cell membrane</keyword>
<dbReference type="InterPro" id="IPR052702">
    <property type="entry name" value="MscS-like_channel"/>
</dbReference>
<dbReference type="EMBL" id="LAZR01014232">
    <property type="protein sequence ID" value="KKM18394.1"/>
    <property type="molecule type" value="Genomic_DNA"/>
</dbReference>
<keyword evidence="4 8" id="KW-0812">Transmembrane</keyword>
<evidence type="ECO:0000256" key="8">
    <source>
        <dbReference type="SAM" id="Phobius"/>
    </source>
</evidence>
<dbReference type="Gene3D" id="3.30.70.100">
    <property type="match status" value="1"/>
</dbReference>
<feature type="transmembrane region" description="Helical" evidence="8">
    <location>
        <begin position="420"/>
        <end position="442"/>
    </location>
</feature>
<comment type="similarity">
    <text evidence="2">Belongs to the MscS (TC 1.A.23) family.</text>
</comment>
<keyword evidence="6 8" id="KW-0472">Membrane</keyword>
<evidence type="ECO:0000256" key="5">
    <source>
        <dbReference type="ARBA" id="ARBA00022989"/>
    </source>
</evidence>
<dbReference type="InterPro" id="IPR010920">
    <property type="entry name" value="LSM_dom_sf"/>
</dbReference>
<evidence type="ECO:0008006" key="12">
    <source>
        <dbReference type="Google" id="ProtNLM"/>
    </source>
</evidence>
<feature type="transmembrane region" description="Helical" evidence="8">
    <location>
        <begin position="348"/>
        <end position="366"/>
    </location>
</feature>
<dbReference type="GO" id="GO:0005886">
    <property type="term" value="C:plasma membrane"/>
    <property type="evidence" value="ECO:0007669"/>
    <property type="project" value="UniProtKB-SubCell"/>
</dbReference>
<feature type="transmembrane region" description="Helical" evidence="8">
    <location>
        <begin position="322"/>
        <end position="342"/>
    </location>
</feature>
<feature type="transmembrane region" description="Helical" evidence="8">
    <location>
        <begin position="191"/>
        <end position="212"/>
    </location>
</feature>
<feature type="transmembrane region" description="Helical" evidence="8">
    <location>
        <begin position="243"/>
        <end position="264"/>
    </location>
</feature>
<dbReference type="SUPFAM" id="SSF50182">
    <property type="entry name" value="Sm-like ribonucleoproteins"/>
    <property type="match status" value="1"/>
</dbReference>
<dbReference type="InterPro" id="IPR006685">
    <property type="entry name" value="MscS_channel_2nd"/>
</dbReference>
<feature type="coiled-coil region" evidence="7">
    <location>
        <begin position="84"/>
        <end position="111"/>
    </location>
</feature>
<protein>
    <recommendedName>
        <fullName evidence="12">DUF3772 domain-containing protein</fullName>
    </recommendedName>
</protein>
<evidence type="ECO:0000256" key="3">
    <source>
        <dbReference type="ARBA" id="ARBA00022475"/>
    </source>
</evidence>
<dbReference type="PANTHER" id="PTHR30347">
    <property type="entry name" value="POTASSIUM CHANNEL RELATED"/>
    <property type="match status" value="1"/>
</dbReference>
<evidence type="ECO:0000256" key="1">
    <source>
        <dbReference type="ARBA" id="ARBA00004651"/>
    </source>
</evidence>
<keyword evidence="7" id="KW-0175">Coiled coil</keyword>
<dbReference type="Pfam" id="PF21082">
    <property type="entry name" value="MS_channel_3rd"/>
    <property type="match status" value="1"/>
</dbReference>
<dbReference type="PANTHER" id="PTHR30347:SF1">
    <property type="entry name" value="MECHANOSENSITIVE CHANNEL MSCK"/>
    <property type="match status" value="1"/>
</dbReference>
<proteinExistence type="inferred from homology"/>
<dbReference type="GO" id="GO:0055085">
    <property type="term" value="P:transmembrane transport"/>
    <property type="evidence" value="ECO:0007669"/>
    <property type="project" value="InterPro"/>
</dbReference>
<feature type="transmembrane region" description="Helical" evidence="8">
    <location>
        <begin position="588"/>
        <end position="609"/>
    </location>
</feature>
<feature type="domain" description="Mechanosensitive ion channel MscS" evidence="9">
    <location>
        <begin position="633"/>
        <end position="700"/>
    </location>
</feature>
<comment type="caution">
    <text evidence="11">The sequence shown here is derived from an EMBL/GenBank/DDBJ whole genome shotgun (WGS) entry which is preliminary data.</text>
</comment>
<comment type="subcellular location">
    <subcellularLocation>
        <location evidence="1">Cell membrane</location>
        <topology evidence="1">Multi-pass membrane protein</topology>
    </subcellularLocation>
</comment>
<evidence type="ECO:0000256" key="7">
    <source>
        <dbReference type="SAM" id="Coils"/>
    </source>
</evidence>
<dbReference type="SUPFAM" id="SSF82861">
    <property type="entry name" value="Mechanosensitive channel protein MscS (YggB), transmembrane region"/>
    <property type="match status" value="1"/>
</dbReference>
<feature type="transmembrane region" description="Helical" evidence="8">
    <location>
        <begin position="550"/>
        <end position="568"/>
    </location>
</feature>
<gene>
    <name evidence="11" type="ORF">LCGC14_1666120</name>
</gene>
<feature type="transmembrane region" description="Helical" evidence="8">
    <location>
        <begin position="386"/>
        <end position="408"/>
    </location>
</feature>
<sequence length="829" mass="94127">LGGENTPTEIATELDVIKVESKRIQDKVKAIQSLLSATEKQKTIIIEGLKNARADFISTIPGEKSSIEKEAEEFSDKRQGDLLVELANLRVRHIEEQNNLVEKKAVVLRERLELCDVLLGRLAGVEKELSQIRAANVWARRESKISTNTVIEGLTDIKVLKDKPFDFYKASGQNLKKLSIYLSNTENIPAFIVKVVIIVFVISLTFFARRFLNKWANRKIDRFTAISPQTFYTYELIPGLLRIMLKTLTMFFLFVITLTISLTIPSNAPVILSAIYGFAILSIYKFLRGTVVESLSPYTGERRWIPITYSSARHIFKGLNRILLFSAITITLIFVLNVYSYKKDVIELLWFIYRIVTIFLAIWIAASQRSVLLKLLPYSESVLGKFVNKVINVLYPLLIAFIVLLFAIRSLGYALLTYTLVVTLIKSVIVSIIAYVIYRFLLRRLLFSRERKLKLGRQLDEEEFESEKGSLNLRFRGYKCLLDYGILIVTVIIIFGMWNDTFKGVASSPAAPELFRSVYESVLYVFVSIKNSLMYKFVLAEGRYTTPFKMLIGILVLVAAFICTRYLKSVLRAKVYEKAQLEMSARRAISSGVSYFIIGIAVIIGLNIAGIPLRSLAIFAGAFGIGLGFGMQNIINNLVSGIIIFFEKPIKIGDVITLDNDIAGKVEKISIRSTVVNTFDRKTVVVPNSKFLESNVINWMHGGDMLLRSKVVVGVAYGSDTELVKECLLKVMDSHPDVEKEPAPVVRFAEFGDSSLNFELYFWAHIFKRWITISDLNFAIDKIFRENNIEIPFPQRDLHIRSEKPIDTKFKMFTDKGSDVDLENPQIDE</sequence>
<organism evidence="11">
    <name type="scientific">marine sediment metagenome</name>
    <dbReference type="NCBI Taxonomy" id="412755"/>
    <lineage>
        <taxon>unclassified sequences</taxon>
        <taxon>metagenomes</taxon>
        <taxon>ecological metagenomes</taxon>
    </lineage>
</organism>
<dbReference type="InterPro" id="IPR023408">
    <property type="entry name" value="MscS_beta-dom_sf"/>
</dbReference>
<accession>A0A0F9IF94</accession>
<keyword evidence="5 8" id="KW-1133">Transmembrane helix</keyword>
<name>A0A0F9IF94_9ZZZZ</name>
<feature type="non-terminal residue" evidence="11">
    <location>
        <position position="1"/>
    </location>
</feature>
<reference evidence="11" key="1">
    <citation type="journal article" date="2015" name="Nature">
        <title>Complex archaea that bridge the gap between prokaryotes and eukaryotes.</title>
        <authorList>
            <person name="Spang A."/>
            <person name="Saw J.H."/>
            <person name="Jorgensen S.L."/>
            <person name="Zaremba-Niedzwiedzka K."/>
            <person name="Martijn J."/>
            <person name="Lind A.E."/>
            <person name="van Eijk R."/>
            <person name="Schleper C."/>
            <person name="Guy L."/>
            <person name="Ettema T.J."/>
        </authorList>
    </citation>
    <scope>NUCLEOTIDE SEQUENCE</scope>
</reference>
<dbReference type="InterPro" id="IPR011066">
    <property type="entry name" value="MscS_channel_C_sf"/>
</dbReference>
<dbReference type="InterPro" id="IPR011014">
    <property type="entry name" value="MscS_channel_TM-2"/>
</dbReference>
<feature type="domain" description="Mechanosensitive ion channel MscS C-terminal" evidence="10">
    <location>
        <begin position="710"/>
        <end position="791"/>
    </location>
</feature>
<evidence type="ECO:0000256" key="4">
    <source>
        <dbReference type="ARBA" id="ARBA00022692"/>
    </source>
</evidence>
<dbReference type="SUPFAM" id="SSF82689">
    <property type="entry name" value="Mechanosensitive channel protein MscS (YggB), C-terminal domain"/>
    <property type="match status" value="1"/>
</dbReference>
<dbReference type="InterPro" id="IPR049278">
    <property type="entry name" value="MS_channel_C"/>
</dbReference>
<feature type="transmembrane region" description="Helical" evidence="8">
    <location>
        <begin position="481"/>
        <end position="498"/>
    </location>
</feature>
<feature type="transmembrane region" description="Helical" evidence="8">
    <location>
        <begin position="270"/>
        <end position="287"/>
    </location>
</feature>
<evidence type="ECO:0000259" key="9">
    <source>
        <dbReference type="Pfam" id="PF00924"/>
    </source>
</evidence>
<dbReference type="AlphaFoldDB" id="A0A0F9IF94"/>